<protein>
    <submittedName>
        <fullName evidence="3">Rubicon Homology domain-containing protein</fullName>
    </submittedName>
</protein>
<dbReference type="WBParaSite" id="TCLT_0000696901-mRNA-1">
    <property type="protein sequence ID" value="TCLT_0000696901-mRNA-1"/>
    <property type="gene ID" value="TCLT_0000696901"/>
</dbReference>
<organism evidence="3">
    <name type="scientific">Thelazia callipaeda</name>
    <name type="common">Oriental eyeworm</name>
    <name type="synonym">Parasitic nematode</name>
    <dbReference type="NCBI Taxonomy" id="103827"/>
    <lineage>
        <taxon>Eukaryota</taxon>
        <taxon>Metazoa</taxon>
        <taxon>Ecdysozoa</taxon>
        <taxon>Nematoda</taxon>
        <taxon>Chromadorea</taxon>
        <taxon>Rhabditida</taxon>
        <taxon>Spirurina</taxon>
        <taxon>Spiruromorpha</taxon>
        <taxon>Thelazioidea</taxon>
        <taxon>Thelaziidae</taxon>
        <taxon>Thelazia</taxon>
    </lineage>
</organism>
<evidence type="ECO:0000313" key="1">
    <source>
        <dbReference type="EMBL" id="VDN04366.1"/>
    </source>
</evidence>
<keyword evidence="2" id="KW-1185">Reference proteome</keyword>
<gene>
    <name evidence="1" type="ORF">TCLT_LOCUS6958</name>
</gene>
<dbReference type="STRING" id="103827.A0A158RCA5"/>
<dbReference type="OMA" id="TAIMYNY"/>
<dbReference type="EMBL" id="UYYF01004461">
    <property type="protein sequence ID" value="VDN04366.1"/>
    <property type="molecule type" value="Genomic_DNA"/>
</dbReference>
<proteinExistence type="predicted"/>
<dbReference type="AlphaFoldDB" id="A0A158RCA5"/>
<reference evidence="3" key="1">
    <citation type="submission" date="2016-04" db="UniProtKB">
        <authorList>
            <consortium name="WormBaseParasite"/>
        </authorList>
    </citation>
    <scope>IDENTIFICATION</scope>
</reference>
<evidence type="ECO:0000313" key="2">
    <source>
        <dbReference type="Proteomes" id="UP000276776"/>
    </source>
</evidence>
<evidence type="ECO:0000313" key="3">
    <source>
        <dbReference type="WBParaSite" id="TCLT_0000696901-mRNA-1"/>
    </source>
</evidence>
<dbReference type="OrthoDB" id="5790177at2759"/>
<dbReference type="Proteomes" id="UP000276776">
    <property type="component" value="Unassembled WGS sequence"/>
</dbReference>
<name>A0A158RCA5_THECL</name>
<reference evidence="1 2" key="2">
    <citation type="submission" date="2018-11" db="EMBL/GenBank/DDBJ databases">
        <authorList>
            <consortium name="Pathogen Informatics"/>
        </authorList>
    </citation>
    <scope>NUCLEOTIDE SEQUENCE [LARGE SCALE GENOMIC DNA]</scope>
</reference>
<sequence>MLLQINYSVRSKRRNFSIEVGACTFYIDPLEMSRKSEYFELLTTSKHFVEGISGKGCLHDERDDIKHMLQSTCPTVYGICPRMVRVQKIPSLARLADKYDIKTLQISCELSAHRTDLRKHCNSLLVKLLQTAMTYKYDKKLQESLMTELLNRAYFSNNYTTDKINNKMTKEIFAIILNCNTKHRGRAISEGLCHKCGKQKTAVISNTNGDNLWKCDWCETVFCLECKYMPCLEHVKELFQVAFEKFEMEERIENAKKYMTQQFSNIHTTY</sequence>
<accession>A0A158RCA5</accession>